<dbReference type="Proteomes" id="UP000266975">
    <property type="component" value="Unassembled WGS sequence"/>
</dbReference>
<keyword evidence="1" id="KW-0812">Transmembrane</keyword>
<accession>A0A3M8K4C5</accession>
<organism evidence="2 3">
    <name type="scientific">Corynebacterium alimapuense</name>
    <dbReference type="NCBI Taxonomy" id="1576874"/>
    <lineage>
        <taxon>Bacteria</taxon>
        <taxon>Bacillati</taxon>
        <taxon>Actinomycetota</taxon>
        <taxon>Actinomycetes</taxon>
        <taxon>Mycobacteriales</taxon>
        <taxon>Corynebacteriaceae</taxon>
        <taxon>Corynebacterium</taxon>
    </lineage>
</organism>
<proteinExistence type="predicted"/>
<gene>
    <name evidence="2" type="ORF">C5L39_09320</name>
</gene>
<evidence type="ECO:0000256" key="1">
    <source>
        <dbReference type="SAM" id="Phobius"/>
    </source>
</evidence>
<dbReference type="RefSeq" id="WP_123048648.1">
    <property type="nucleotide sequence ID" value="NZ_PTJO01000006.1"/>
</dbReference>
<reference evidence="2 3" key="1">
    <citation type="submission" date="2018-02" db="EMBL/GenBank/DDBJ databases">
        <title>Corynebacterium alimpuense sp. nov., a marine obligate actinomycete isolated from sediments of Valparaiso bay, Chile.</title>
        <authorList>
            <person name="Claverias F."/>
            <person name="Gonzales-Siles L."/>
            <person name="Salva-Serra F."/>
            <person name="Inganaes E."/>
            <person name="Molin K."/>
            <person name="Cumsille A."/>
            <person name="Undabarrena A."/>
            <person name="Couve E."/>
            <person name="Moore E.R.B."/>
            <person name="Gomila M."/>
            <person name="Camara B."/>
        </authorList>
    </citation>
    <scope>NUCLEOTIDE SEQUENCE [LARGE SCALE GENOMIC DNA]</scope>
    <source>
        <strain evidence="2 3">CCUG 69366</strain>
    </source>
</reference>
<feature type="transmembrane region" description="Helical" evidence="1">
    <location>
        <begin position="6"/>
        <end position="26"/>
    </location>
</feature>
<comment type="caution">
    <text evidence="2">The sequence shown here is derived from an EMBL/GenBank/DDBJ whole genome shotgun (WGS) entry which is preliminary data.</text>
</comment>
<sequence>MTIPTVLGIASIFIGFLCIAGAFASYMYKKPVALSVVLGIAALIFVTVLPVFLAVFFATAPADPRSISG</sequence>
<dbReference type="OrthoDB" id="4425298at2"/>
<keyword evidence="3" id="KW-1185">Reference proteome</keyword>
<protein>
    <submittedName>
        <fullName evidence="2">Uncharacterized protein</fullName>
    </submittedName>
</protein>
<keyword evidence="1" id="KW-0472">Membrane</keyword>
<dbReference type="AlphaFoldDB" id="A0A3M8K4C5"/>
<evidence type="ECO:0000313" key="2">
    <source>
        <dbReference type="EMBL" id="RNE48073.1"/>
    </source>
</evidence>
<evidence type="ECO:0000313" key="3">
    <source>
        <dbReference type="Proteomes" id="UP000266975"/>
    </source>
</evidence>
<dbReference type="EMBL" id="PTJO01000006">
    <property type="protein sequence ID" value="RNE48073.1"/>
    <property type="molecule type" value="Genomic_DNA"/>
</dbReference>
<name>A0A3M8K4C5_9CORY</name>
<feature type="transmembrane region" description="Helical" evidence="1">
    <location>
        <begin position="33"/>
        <end position="58"/>
    </location>
</feature>
<keyword evidence="1" id="KW-1133">Transmembrane helix</keyword>